<comment type="caution">
    <text evidence="3">The sequence shown here is derived from an EMBL/GenBank/DDBJ whole genome shotgun (WGS) entry which is preliminary data.</text>
</comment>
<dbReference type="GO" id="GO:0030247">
    <property type="term" value="F:polysaccharide binding"/>
    <property type="evidence" value="ECO:0007669"/>
    <property type="project" value="InterPro"/>
</dbReference>
<dbReference type="EMBL" id="BPQO01000061">
    <property type="protein sequence ID" value="GJD92744.1"/>
    <property type="molecule type" value="Genomic_DNA"/>
</dbReference>
<sequence length="1309" mass="146935">MKTSERWLRRRIGSIGRTVTAPLEYLKHGKQVPGSERNRDLRLIRKIFDADWYRATYGDVDKDPANYYLREGARQGHTPHPLFDPEWYARDNADLAQSGRNPFAHFLDTGYKQGRNPHPVFDVTWYLERYGDVRAAGVNPLVHYIRDGSREGRSPHPLFDPRWYGQHNPHVPPEKQLLHYLSGAGHMPHPLFDDAFYLRAVPGLDGIGMPPLVHYLIRGAAQGFDPNPMFDTDWYVHNHETLGETGENPLAHYVRIGAEEGRDPHPDFDRSWYGYRHPDAARSGQDPLAHYLTAGDGERATIRPPDDGVAECAVLDIPYEIRRAPAQLQDRDVCVFVTYSADGSIGEHTRHYIAALRESGFLVILTVATPGLAKPLPTFCDACEGLIIRRNHGWDFAAWATALSVLPDLWRARCLLLANDSLYGPTDPKQFSTLVNRVRASAADVVALTDSHQVRHHLMSYFIVIKNAGLTSPYLRRFWNSVRSLRDKQAVIDAYEITPAAALQEAGLTYEILFPTAIRPGRAINATLEGWRELLTRGFPFVKVQALRDRLAQTDARGWRQSLGTNPALVEAIENHLAHHGGEARAPLGRPVPAPRRQYRRTARLKTFYGAVESTRPTRSTDLALEVPFHHVPDQADLPDRVAVIAHIFYPELCDEIRSHLGHIPTQVDLFISTDTEAKRREIETAFSAHQGALTVRVFPNIGRDVAPMLVGFKDVFGTYSIFLHIHSKRSPHDSRFAPWRTYLLDTLVGSQEIVRSILKLLGRPDVGIVYPEHFEPVRNLLNWGGNYDTAKALLARAGLIVSKELLLEFPSSSFYWGRCDALRGLLNLDLDWTDFPAESGQIDGTLAHAIERAILFFAEGEGYRWVKIGRADRVPPAALIPVHNADDLDQDLLRACRTLLNNRLPTLDKRNLNPELINTLTRRDTKSRPRLNLLIPTLSPELRFGGINTAIRIFEEIAAELGGDVDLRILCTTRALDLEAVCTLPGWILVAPGAHSDFSRVLVDLTHQESSELDLRANDVFIATAWWTAVTAYDFQMRQVAYYKHAPRVIYLVQDHEPDFYGWSNQYGLAQATYAFGDRMIALINSEELASFMTTRYVLPDAYVVRFQLNPTIESALSQKPRERILIIYGRPGTPRNCFATICDAIGRWQQSNPTVAAQWQIVSAGEDYPPDIAGSVQNLSILGKVSLNAYADLLSRSSVGISLMMSPHPSYPPLEMAQAGIQTLTNIYPFKNLSERASNIISIANVTPSDLASALDEAITKADKNVGKIIPFETIKQLPCDLPDYTSSVLAQRIRQEMSEKAGALPE</sequence>
<feature type="domain" description="WsaF N-terminal" evidence="1">
    <location>
        <begin position="931"/>
        <end position="1088"/>
    </location>
</feature>
<dbReference type="Gene3D" id="3.40.50.2000">
    <property type="entry name" value="Glycogen Phosphorylase B"/>
    <property type="match status" value="1"/>
</dbReference>
<feature type="domain" description="WsaF C-terminal" evidence="2">
    <location>
        <begin position="1125"/>
        <end position="1257"/>
    </location>
</feature>
<evidence type="ECO:0000259" key="1">
    <source>
        <dbReference type="Pfam" id="PF21374"/>
    </source>
</evidence>
<keyword evidence="4" id="KW-1185">Reference proteome</keyword>
<dbReference type="Gene3D" id="3.40.50.11090">
    <property type="match status" value="1"/>
</dbReference>
<reference evidence="3" key="1">
    <citation type="journal article" date="2016" name="Front. Microbiol.">
        <title>Genome Sequence of the Piezophilic, Mesophilic Sulfate-Reducing Bacterium Desulfovibrio indicus J2T.</title>
        <authorList>
            <person name="Cao J."/>
            <person name="Maignien L."/>
            <person name="Shao Z."/>
            <person name="Alain K."/>
            <person name="Jebbar M."/>
        </authorList>
    </citation>
    <scope>NUCLEOTIDE SEQUENCE</scope>
    <source>
        <strain evidence="3">DSM 16372</strain>
    </source>
</reference>
<gene>
    <name evidence="3" type="ORF">BHAOGJBA_6301</name>
</gene>
<evidence type="ECO:0000313" key="3">
    <source>
        <dbReference type="EMBL" id="GJD92744.1"/>
    </source>
</evidence>
<protein>
    <recommendedName>
        <fullName evidence="5">Rhamnan synthesis protein F</fullName>
    </recommendedName>
</protein>
<reference evidence="3" key="2">
    <citation type="submission" date="2021-08" db="EMBL/GenBank/DDBJ databases">
        <authorList>
            <person name="Tani A."/>
            <person name="Ola A."/>
            <person name="Ogura Y."/>
            <person name="Katsura K."/>
            <person name="Hayashi T."/>
        </authorList>
    </citation>
    <scope>NUCLEOTIDE SEQUENCE</scope>
    <source>
        <strain evidence="3">DSM 16372</strain>
    </source>
</reference>
<evidence type="ECO:0008006" key="5">
    <source>
        <dbReference type="Google" id="ProtNLM"/>
    </source>
</evidence>
<dbReference type="InterPro" id="IPR007739">
    <property type="entry name" value="RgpF"/>
</dbReference>
<proteinExistence type="predicted"/>
<dbReference type="Pfam" id="PF22772">
    <property type="entry name" value="WsaF_C"/>
    <property type="match status" value="1"/>
</dbReference>
<dbReference type="Proteomes" id="UP001055247">
    <property type="component" value="Unassembled WGS sequence"/>
</dbReference>
<dbReference type="InterPro" id="IPR055050">
    <property type="entry name" value="WsaF_C"/>
</dbReference>
<dbReference type="InterPro" id="IPR048510">
    <property type="entry name" value="WsaF_N"/>
</dbReference>
<organism evidence="3 4">
    <name type="scientific">Methylobacterium hispanicum</name>
    <dbReference type="NCBI Taxonomy" id="270350"/>
    <lineage>
        <taxon>Bacteria</taxon>
        <taxon>Pseudomonadati</taxon>
        <taxon>Pseudomonadota</taxon>
        <taxon>Alphaproteobacteria</taxon>
        <taxon>Hyphomicrobiales</taxon>
        <taxon>Methylobacteriaceae</taxon>
        <taxon>Methylobacterium</taxon>
    </lineage>
</organism>
<dbReference type="RefSeq" id="WP_156453517.1">
    <property type="nucleotide sequence ID" value="NZ_BPQO01000061.1"/>
</dbReference>
<evidence type="ECO:0000259" key="2">
    <source>
        <dbReference type="Pfam" id="PF22772"/>
    </source>
</evidence>
<evidence type="ECO:0000313" key="4">
    <source>
        <dbReference type="Proteomes" id="UP001055247"/>
    </source>
</evidence>
<dbReference type="Pfam" id="PF21374">
    <property type="entry name" value="WsaF_N"/>
    <property type="match status" value="1"/>
</dbReference>
<accession>A0AAV4ZZ59</accession>
<name>A0AAV4ZZ59_9HYPH</name>
<dbReference type="Pfam" id="PF05045">
    <property type="entry name" value="RgpF"/>
    <property type="match status" value="2"/>
</dbReference>